<dbReference type="PROSITE" id="PS01058">
    <property type="entry name" value="SAICAR_SYNTHETASE_2"/>
    <property type="match status" value="1"/>
</dbReference>
<dbReference type="UniPathway" id="UPA00074">
    <property type="reaction ID" value="UER00131"/>
</dbReference>
<dbReference type="GO" id="GO:0006189">
    <property type="term" value="P:'de novo' IMP biosynthetic process"/>
    <property type="evidence" value="ECO:0007669"/>
    <property type="project" value="UniProtKB-UniPathway"/>
</dbReference>
<evidence type="ECO:0000256" key="9">
    <source>
        <dbReference type="ARBA" id="ARBA00030409"/>
    </source>
</evidence>
<evidence type="ECO:0000256" key="5">
    <source>
        <dbReference type="ARBA" id="ARBA00022598"/>
    </source>
</evidence>
<evidence type="ECO:0000256" key="2">
    <source>
        <dbReference type="ARBA" id="ARBA00010190"/>
    </source>
</evidence>
<dbReference type="AlphaFoldDB" id="A0A0D7BL92"/>
<dbReference type="GO" id="GO:0004639">
    <property type="term" value="F:phosphoribosylaminoimidazolesuccinocarboxamide synthase activity"/>
    <property type="evidence" value="ECO:0007669"/>
    <property type="project" value="UniProtKB-EC"/>
</dbReference>
<protein>
    <recommendedName>
        <fullName evidence="4">Phosphoribosylaminoimidazole-succinocarboxamide synthase</fullName>
        <ecNumber evidence="3">6.3.2.6</ecNumber>
    </recommendedName>
    <alternativeName>
        <fullName evidence="9">SAICAR synthetase</fullName>
    </alternativeName>
</protein>
<organism evidence="11 12">
    <name type="scientific">Cylindrobasidium torrendii FP15055 ss-10</name>
    <dbReference type="NCBI Taxonomy" id="1314674"/>
    <lineage>
        <taxon>Eukaryota</taxon>
        <taxon>Fungi</taxon>
        <taxon>Dikarya</taxon>
        <taxon>Basidiomycota</taxon>
        <taxon>Agaricomycotina</taxon>
        <taxon>Agaricomycetes</taxon>
        <taxon>Agaricomycetidae</taxon>
        <taxon>Agaricales</taxon>
        <taxon>Marasmiineae</taxon>
        <taxon>Physalacriaceae</taxon>
        <taxon>Cylindrobasidium</taxon>
    </lineage>
</organism>
<evidence type="ECO:0000259" key="10">
    <source>
        <dbReference type="Pfam" id="PF01259"/>
    </source>
</evidence>
<evidence type="ECO:0000256" key="3">
    <source>
        <dbReference type="ARBA" id="ARBA00012217"/>
    </source>
</evidence>
<proteinExistence type="inferred from homology"/>
<dbReference type="GO" id="GO:0005524">
    <property type="term" value="F:ATP binding"/>
    <property type="evidence" value="ECO:0007669"/>
    <property type="project" value="UniProtKB-KW"/>
</dbReference>
<keyword evidence="7" id="KW-0658">Purine biosynthesis</keyword>
<dbReference type="FunFam" id="3.30.470.20:FF:000015">
    <property type="entry name" value="Phosphoribosylaminoimidazole-succinocarboxamide synthase"/>
    <property type="match status" value="1"/>
</dbReference>
<evidence type="ECO:0000256" key="8">
    <source>
        <dbReference type="ARBA" id="ARBA00022840"/>
    </source>
</evidence>
<keyword evidence="12" id="KW-1185">Reference proteome</keyword>
<dbReference type="InterPro" id="IPR018236">
    <property type="entry name" value="SAICAR_synthetase_CS"/>
</dbReference>
<dbReference type="EMBL" id="KN880457">
    <property type="protein sequence ID" value="KIY71212.1"/>
    <property type="molecule type" value="Genomic_DNA"/>
</dbReference>
<dbReference type="Gene3D" id="3.30.470.20">
    <property type="entry name" value="ATP-grasp fold, B domain"/>
    <property type="match status" value="1"/>
</dbReference>
<evidence type="ECO:0000256" key="4">
    <source>
        <dbReference type="ARBA" id="ARBA00016460"/>
    </source>
</evidence>
<evidence type="ECO:0000256" key="1">
    <source>
        <dbReference type="ARBA" id="ARBA00004672"/>
    </source>
</evidence>
<dbReference type="OrthoDB" id="9991235at2759"/>
<dbReference type="Proteomes" id="UP000054007">
    <property type="component" value="Unassembled WGS sequence"/>
</dbReference>
<dbReference type="PANTHER" id="PTHR43700:SF1">
    <property type="entry name" value="PHOSPHORIBOSYLAMINOIMIDAZOLE-SUCCINOCARBOXAMIDE SYNTHASE"/>
    <property type="match status" value="1"/>
</dbReference>
<keyword evidence="8" id="KW-0067">ATP-binding</keyword>
<dbReference type="FunFam" id="3.30.200.20:FF:000392">
    <property type="entry name" value="Phosphoribosylaminoimidazole-succinocarboxamide synthase"/>
    <property type="match status" value="1"/>
</dbReference>
<feature type="domain" description="SAICAR synthetase/ADE2 N-terminal" evidence="10">
    <location>
        <begin position="16"/>
        <end position="264"/>
    </location>
</feature>
<dbReference type="HAMAP" id="MF_00137">
    <property type="entry name" value="SAICAR_synth"/>
    <property type="match status" value="1"/>
</dbReference>
<evidence type="ECO:0000313" key="12">
    <source>
        <dbReference type="Proteomes" id="UP000054007"/>
    </source>
</evidence>
<evidence type="ECO:0000313" key="11">
    <source>
        <dbReference type="EMBL" id="KIY71212.1"/>
    </source>
</evidence>
<accession>A0A0D7BL92</accession>
<dbReference type="InterPro" id="IPR028923">
    <property type="entry name" value="SAICAR_synt/ADE2_N"/>
</dbReference>
<evidence type="ECO:0000256" key="6">
    <source>
        <dbReference type="ARBA" id="ARBA00022741"/>
    </source>
</evidence>
<dbReference type="PROSITE" id="PS01057">
    <property type="entry name" value="SAICAR_SYNTHETASE_1"/>
    <property type="match status" value="1"/>
</dbReference>
<dbReference type="STRING" id="1314674.A0A0D7BL92"/>
<keyword evidence="5" id="KW-0436">Ligase</keyword>
<gene>
    <name evidence="11" type="ORF">CYLTODRAFT_419063</name>
</gene>
<dbReference type="GO" id="GO:0005737">
    <property type="term" value="C:cytoplasm"/>
    <property type="evidence" value="ECO:0007669"/>
    <property type="project" value="TreeGrafter"/>
</dbReference>
<reference evidence="11 12" key="1">
    <citation type="journal article" date="2015" name="Fungal Genet. Biol.">
        <title>Evolution of novel wood decay mechanisms in Agaricales revealed by the genome sequences of Fistulina hepatica and Cylindrobasidium torrendii.</title>
        <authorList>
            <person name="Floudas D."/>
            <person name="Held B.W."/>
            <person name="Riley R."/>
            <person name="Nagy L.G."/>
            <person name="Koehler G."/>
            <person name="Ransdell A.S."/>
            <person name="Younus H."/>
            <person name="Chow J."/>
            <person name="Chiniquy J."/>
            <person name="Lipzen A."/>
            <person name="Tritt A."/>
            <person name="Sun H."/>
            <person name="Haridas S."/>
            <person name="LaButti K."/>
            <person name="Ohm R.A."/>
            <person name="Kues U."/>
            <person name="Blanchette R.A."/>
            <person name="Grigoriev I.V."/>
            <person name="Minto R.E."/>
            <person name="Hibbett D.S."/>
        </authorList>
    </citation>
    <scope>NUCLEOTIDE SEQUENCE [LARGE SCALE GENOMIC DNA]</scope>
    <source>
        <strain evidence="11 12">FP15055 ss-10</strain>
    </source>
</reference>
<dbReference type="CDD" id="cd01414">
    <property type="entry name" value="SAICAR_synt_Sc"/>
    <property type="match status" value="1"/>
</dbReference>
<dbReference type="EC" id="6.3.2.6" evidence="3"/>
<name>A0A0D7BL92_9AGAR</name>
<dbReference type="Gene3D" id="3.30.200.20">
    <property type="entry name" value="Phosphorylase Kinase, domain 1"/>
    <property type="match status" value="1"/>
</dbReference>
<comment type="pathway">
    <text evidence="1">Purine metabolism; IMP biosynthesis via de novo pathway; 5-amino-1-(5-phospho-D-ribosyl)imidazole-4-carboxamide from 5-amino-1-(5-phospho-D-ribosyl)imidazole-4-carboxylate: step 1/2.</text>
</comment>
<sequence>MSSALTQTNLPHLTLLSKGKVRDIYEAGSDHLLFVASDRISAYDVILNNGIPEKGQLLTKVSLFWFEKLKHIIPNHFVTANIDEMPEEVRQYREQLEGRTMLVKKANVVPLEAIVRGYLTGSAWSEYKASGTVHGIPLPEGMQESQKFPEPIFTPSTKADQGSHDENISPEKAAKLVGEHLYKKITTAALRLYSEAAEYALSKGIILADTKFEFGLIGEELILVDELLTPDSSRYWPLEGYTVGVSQPSFDKQYLRDWLVRSGFKKGLEGGLKDGEGWTIDEDIVKGTRQRYTDVVDMLIGS</sequence>
<dbReference type="Pfam" id="PF01259">
    <property type="entry name" value="SAICAR_synt"/>
    <property type="match status" value="1"/>
</dbReference>
<dbReference type="NCBIfam" id="NF010568">
    <property type="entry name" value="PRK13961.1"/>
    <property type="match status" value="1"/>
</dbReference>
<dbReference type="InterPro" id="IPR001636">
    <property type="entry name" value="SAICAR_synth"/>
</dbReference>
<comment type="similarity">
    <text evidence="2">Belongs to the SAICAR synthetase family.</text>
</comment>
<dbReference type="SUPFAM" id="SSF56104">
    <property type="entry name" value="SAICAR synthase-like"/>
    <property type="match status" value="1"/>
</dbReference>
<dbReference type="NCBIfam" id="TIGR00081">
    <property type="entry name" value="purC"/>
    <property type="match status" value="1"/>
</dbReference>
<evidence type="ECO:0000256" key="7">
    <source>
        <dbReference type="ARBA" id="ARBA00022755"/>
    </source>
</evidence>
<dbReference type="PANTHER" id="PTHR43700">
    <property type="entry name" value="PHOSPHORIBOSYLAMINOIMIDAZOLE-SUCCINOCARBOXAMIDE SYNTHASE"/>
    <property type="match status" value="1"/>
</dbReference>
<keyword evidence="6" id="KW-0547">Nucleotide-binding</keyword>